<dbReference type="SUPFAM" id="SSF52821">
    <property type="entry name" value="Rhodanese/Cell cycle control phosphatase"/>
    <property type="match status" value="2"/>
</dbReference>
<dbReference type="AlphaFoldDB" id="A0A1H8IHE8"/>
<evidence type="ECO:0000256" key="1">
    <source>
        <dbReference type="ARBA" id="ARBA00022679"/>
    </source>
</evidence>
<keyword evidence="4" id="KW-0670">Pyruvate</keyword>
<reference evidence="4 5" key="1">
    <citation type="submission" date="2016-10" db="EMBL/GenBank/DDBJ databases">
        <authorList>
            <person name="de Groot N.N."/>
        </authorList>
    </citation>
    <scope>NUCLEOTIDE SEQUENCE [LARGE SCALE GENOMIC DNA]</scope>
    <source>
        <strain evidence="4 5">Calf135</strain>
    </source>
</reference>
<dbReference type="Gene3D" id="3.40.250.10">
    <property type="entry name" value="Rhodanese-like domain"/>
    <property type="match status" value="2"/>
</dbReference>
<dbReference type="CDD" id="cd01449">
    <property type="entry name" value="TST_Repeat_2"/>
    <property type="match status" value="1"/>
</dbReference>
<evidence type="ECO:0000313" key="4">
    <source>
        <dbReference type="EMBL" id="SEN68103.1"/>
    </source>
</evidence>
<evidence type="ECO:0000313" key="5">
    <source>
        <dbReference type="Proteomes" id="UP000199512"/>
    </source>
</evidence>
<keyword evidence="5" id="KW-1185">Reference proteome</keyword>
<accession>A0A1H8IHE8</accession>
<keyword evidence="2" id="KW-0677">Repeat</keyword>
<evidence type="ECO:0000256" key="2">
    <source>
        <dbReference type="ARBA" id="ARBA00022737"/>
    </source>
</evidence>
<organism evidence="4 5">
    <name type="scientific">Peptostreptococcus russellii</name>
    <dbReference type="NCBI Taxonomy" id="215200"/>
    <lineage>
        <taxon>Bacteria</taxon>
        <taxon>Bacillati</taxon>
        <taxon>Bacillota</taxon>
        <taxon>Clostridia</taxon>
        <taxon>Peptostreptococcales</taxon>
        <taxon>Peptostreptococcaceae</taxon>
        <taxon>Peptostreptococcus</taxon>
    </lineage>
</organism>
<dbReference type="Pfam" id="PF00581">
    <property type="entry name" value="Rhodanese"/>
    <property type="match status" value="2"/>
</dbReference>
<dbReference type="RefSeq" id="WP_091975641.1">
    <property type="nucleotide sequence ID" value="NZ_FODF01000008.1"/>
</dbReference>
<feature type="domain" description="Rhodanese" evidence="3">
    <location>
        <begin position="167"/>
        <end position="284"/>
    </location>
</feature>
<name>A0A1H8IHE8_9FIRM</name>
<dbReference type="InterPro" id="IPR001763">
    <property type="entry name" value="Rhodanese-like_dom"/>
</dbReference>
<dbReference type="InterPro" id="IPR036873">
    <property type="entry name" value="Rhodanese-like_dom_sf"/>
</dbReference>
<dbReference type="EMBL" id="FODF01000008">
    <property type="protein sequence ID" value="SEN68103.1"/>
    <property type="molecule type" value="Genomic_DNA"/>
</dbReference>
<dbReference type="OrthoDB" id="9770030at2"/>
<sequence length="288" mass="32766">MKRLINVNELFDIVNSGKDYIILDCRFDLMDKNYGPDSYKKGHIKGAYLIDLENQLADPKMKHGGRHPFKNHKDLKEILESFAITNDTIVIAYDDGDMQGAARLVFQLNNLGLYNVYALDGGLLSYKNHGGKVENKINTANFEKSKLDINIDNSFIVDMDYVKSKLYDENTVLIDSRAKNRYLGLEEPVDNVAGHIPSAKSYFFMDVLDTEKMSDSNFKSSFKSVESLKDHFSDIEADKEIIVYCGSGISLMVNALALDIIDRPYKIYPGSFSDWISYEENKIETKDE</sequence>
<dbReference type="InterPro" id="IPR045078">
    <property type="entry name" value="TST/MPST-like"/>
</dbReference>
<dbReference type="GO" id="GO:0004792">
    <property type="term" value="F:thiosulfate-cyanide sulfurtransferase activity"/>
    <property type="evidence" value="ECO:0007669"/>
    <property type="project" value="TreeGrafter"/>
</dbReference>
<dbReference type="CDD" id="cd01448">
    <property type="entry name" value="TST_Repeat_1"/>
    <property type="match status" value="1"/>
</dbReference>
<dbReference type="STRING" id="215200.SAMN05216454_10829"/>
<protein>
    <submittedName>
        <fullName evidence="4">Thiosulfate/3-mercaptopyruvate sulfurtransferase</fullName>
    </submittedName>
</protein>
<dbReference type="PANTHER" id="PTHR11364:SF27">
    <property type="entry name" value="SULFURTRANSFERASE"/>
    <property type="match status" value="1"/>
</dbReference>
<dbReference type="PROSITE" id="PS50206">
    <property type="entry name" value="RHODANESE_3"/>
    <property type="match status" value="2"/>
</dbReference>
<evidence type="ECO:0000259" key="3">
    <source>
        <dbReference type="PROSITE" id="PS50206"/>
    </source>
</evidence>
<dbReference type="SMART" id="SM00450">
    <property type="entry name" value="RHOD"/>
    <property type="match status" value="2"/>
</dbReference>
<gene>
    <name evidence="4" type="ORF">SAMN05216454_10829</name>
</gene>
<keyword evidence="1 4" id="KW-0808">Transferase</keyword>
<dbReference type="Proteomes" id="UP000199512">
    <property type="component" value="Unassembled WGS sequence"/>
</dbReference>
<dbReference type="PANTHER" id="PTHR11364">
    <property type="entry name" value="THIOSULFATE SULFERTANSFERASE"/>
    <property type="match status" value="1"/>
</dbReference>
<proteinExistence type="predicted"/>
<feature type="domain" description="Rhodanese" evidence="3">
    <location>
        <begin position="16"/>
        <end position="135"/>
    </location>
</feature>